<gene>
    <name evidence="1" type="ORF">GCM10020369_08860</name>
</gene>
<evidence type="ECO:0000313" key="2">
    <source>
        <dbReference type="Proteomes" id="UP001501676"/>
    </source>
</evidence>
<reference evidence="2" key="1">
    <citation type="journal article" date="2019" name="Int. J. Syst. Evol. Microbiol.">
        <title>The Global Catalogue of Microorganisms (GCM) 10K type strain sequencing project: providing services to taxonomists for standard genome sequencing and annotation.</title>
        <authorList>
            <consortium name="The Broad Institute Genomics Platform"/>
            <consortium name="The Broad Institute Genome Sequencing Center for Infectious Disease"/>
            <person name="Wu L."/>
            <person name="Ma J."/>
        </authorList>
    </citation>
    <scope>NUCLEOTIDE SEQUENCE [LARGE SCALE GENOMIC DNA]</scope>
    <source>
        <strain evidence="2">JCM 9458</strain>
    </source>
</reference>
<organism evidence="1 2">
    <name type="scientific">Cryptosporangium minutisporangium</name>
    <dbReference type="NCBI Taxonomy" id="113569"/>
    <lineage>
        <taxon>Bacteria</taxon>
        <taxon>Bacillati</taxon>
        <taxon>Actinomycetota</taxon>
        <taxon>Actinomycetes</taxon>
        <taxon>Cryptosporangiales</taxon>
        <taxon>Cryptosporangiaceae</taxon>
        <taxon>Cryptosporangium</taxon>
    </lineage>
</organism>
<dbReference type="EMBL" id="BAAAYN010000005">
    <property type="protein sequence ID" value="GAA3383340.1"/>
    <property type="molecule type" value="Genomic_DNA"/>
</dbReference>
<protein>
    <submittedName>
        <fullName evidence="1">Uncharacterized protein</fullName>
    </submittedName>
</protein>
<dbReference type="Proteomes" id="UP001501676">
    <property type="component" value="Unassembled WGS sequence"/>
</dbReference>
<proteinExistence type="predicted"/>
<comment type="caution">
    <text evidence="1">The sequence shown here is derived from an EMBL/GenBank/DDBJ whole genome shotgun (WGS) entry which is preliminary data.</text>
</comment>
<accession>A0ABP6SR06</accession>
<keyword evidence="2" id="KW-1185">Reference proteome</keyword>
<name>A0ABP6SR06_9ACTN</name>
<evidence type="ECO:0000313" key="1">
    <source>
        <dbReference type="EMBL" id="GAA3383340.1"/>
    </source>
</evidence>
<sequence length="70" mass="6956">MASLGLVESLCQHSGWYAGEAGGSGAAVIAPIESADGRGILPTCPGAKIRNMDPATHALSRPTAALRPAG</sequence>